<evidence type="ECO:0000256" key="6">
    <source>
        <dbReference type="ARBA" id="ARBA00022741"/>
    </source>
</evidence>
<comment type="catalytic activity">
    <reaction evidence="1">
        <text>ATP + protein L-histidine = ADP + protein N-phospho-L-histidine.</text>
        <dbReference type="EC" id="2.7.13.3"/>
    </reaction>
</comment>
<gene>
    <name evidence="14" type="ORF">GTO91_13380</name>
</gene>
<dbReference type="Pfam" id="PF02518">
    <property type="entry name" value="HATPase_c"/>
    <property type="match status" value="1"/>
</dbReference>
<dbReference type="InterPro" id="IPR003661">
    <property type="entry name" value="HisK_dim/P_dom"/>
</dbReference>
<feature type="domain" description="Histidine kinase" evidence="12">
    <location>
        <begin position="272"/>
        <end position="490"/>
    </location>
</feature>
<keyword evidence="7" id="KW-0418">Kinase</keyword>
<dbReference type="PANTHER" id="PTHR42878">
    <property type="entry name" value="TWO-COMPONENT HISTIDINE KINASE"/>
    <property type="match status" value="1"/>
</dbReference>
<evidence type="ECO:0000256" key="1">
    <source>
        <dbReference type="ARBA" id="ARBA00000085"/>
    </source>
</evidence>
<keyword evidence="6" id="KW-0547">Nucleotide-binding</keyword>
<dbReference type="InterPro" id="IPR003594">
    <property type="entry name" value="HATPase_dom"/>
</dbReference>
<feature type="transmembrane region" description="Helical" evidence="11">
    <location>
        <begin position="184"/>
        <end position="203"/>
    </location>
</feature>
<dbReference type="Pfam" id="PF00512">
    <property type="entry name" value="HisKA"/>
    <property type="match status" value="1"/>
</dbReference>
<keyword evidence="11" id="KW-0812">Transmembrane</keyword>
<dbReference type="AlphaFoldDB" id="A0A845L6P6"/>
<dbReference type="Gene3D" id="1.10.287.130">
    <property type="match status" value="1"/>
</dbReference>
<dbReference type="GO" id="GO:0007234">
    <property type="term" value="P:osmosensory signaling via phosphorelay pathway"/>
    <property type="evidence" value="ECO:0007669"/>
    <property type="project" value="TreeGrafter"/>
</dbReference>
<keyword evidence="10 11" id="KW-0472">Membrane</keyword>
<accession>A0A845L6P6</accession>
<reference evidence="14 15" key="1">
    <citation type="submission" date="2020-01" db="EMBL/GenBank/DDBJ databases">
        <title>Whole-genome sequence of Heliobacterium undosum DSM 13378.</title>
        <authorList>
            <person name="Kyndt J.A."/>
            <person name="Meyer T.E."/>
        </authorList>
    </citation>
    <scope>NUCLEOTIDE SEQUENCE [LARGE SCALE GENOMIC DNA]</scope>
    <source>
        <strain evidence="14 15">DSM 13378</strain>
    </source>
</reference>
<evidence type="ECO:0000259" key="13">
    <source>
        <dbReference type="PROSITE" id="PS50885"/>
    </source>
</evidence>
<dbReference type="OrthoDB" id="9813151at2"/>
<dbReference type="Gene3D" id="3.30.565.10">
    <property type="entry name" value="Histidine kinase-like ATPase, C-terminal domain"/>
    <property type="match status" value="1"/>
</dbReference>
<keyword evidence="4" id="KW-0597">Phosphoprotein</keyword>
<keyword evidence="9" id="KW-0902">Two-component regulatory system</keyword>
<evidence type="ECO:0000256" key="4">
    <source>
        <dbReference type="ARBA" id="ARBA00022553"/>
    </source>
</evidence>
<dbReference type="PROSITE" id="PS50885">
    <property type="entry name" value="HAMP"/>
    <property type="match status" value="1"/>
</dbReference>
<evidence type="ECO:0000256" key="3">
    <source>
        <dbReference type="ARBA" id="ARBA00012438"/>
    </source>
</evidence>
<comment type="subcellular location">
    <subcellularLocation>
        <location evidence="2">Membrane</location>
    </subcellularLocation>
</comment>
<keyword evidence="15" id="KW-1185">Reference proteome</keyword>
<evidence type="ECO:0000256" key="8">
    <source>
        <dbReference type="ARBA" id="ARBA00022840"/>
    </source>
</evidence>
<dbReference type="EMBL" id="WXEY01000018">
    <property type="protein sequence ID" value="MZP30705.1"/>
    <property type="molecule type" value="Genomic_DNA"/>
</dbReference>
<evidence type="ECO:0000256" key="7">
    <source>
        <dbReference type="ARBA" id="ARBA00022777"/>
    </source>
</evidence>
<dbReference type="PROSITE" id="PS50109">
    <property type="entry name" value="HIS_KIN"/>
    <property type="match status" value="1"/>
</dbReference>
<dbReference type="SMART" id="SM00304">
    <property type="entry name" value="HAMP"/>
    <property type="match status" value="1"/>
</dbReference>
<evidence type="ECO:0000259" key="12">
    <source>
        <dbReference type="PROSITE" id="PS50109"/>
    </source>
</evidence>
<dbReference type="InterPro" id="IPR036097">
    <property type="entry name" value="HisK_dim/P_sf"/>
</dbReference>
<dbReference type="InterPro" id="IPR005467">
    <property type="entry name" value="His_kinase_dom"/>
</dbReference>
<dbReference type="FunFam" id="3.30.565.10:FF:000006">
    <property type="entry name" value="Sensor histidine kinase WalK"/>
    <property type="match status" value="1"/>
</dbReference>
<evidence type="ECO:0000256" key="9">
    <source>
        <dbReference type="ARBA" id="ARBA00023012"/>
    </source>
</evidence>
<keyword evidence="5" id="KW-0808">Transferase</keyword>
<dbReference type="CDD" id="cd06225">
    <property type="entry name" value="HAMP"/>
    <property type="match status" value="1"/>
</dbReference>
<dbReference type="Pfam" id="PF00672">
    <property type="entry name" value="HAMP"/>
    <property type="match status" value="1"/>
</dbReference>
<dbReference type="GO" id="GO:0000156">
    <property type="term" value="F:phosphorelay response regulator activity"/>
    <property type="evidence" value="ECO:0007669"/>
    <property type="project" value="TreeGrafter"/>
</dbReference>
<keyword evidence="11" id="KW-1133">Transmembrane helix</keyword>
<feature type="transmembrane region" description="Helical" evidence="11">
    <location>
        <begin position="20"/>
        <end position="43"/>
    </location>
</feature>
<dbReference type="InterPro" id="IPR036890">
    <property type="entry name" value="HATPase_C_sf"/>
</dbReference>
<evidence type="ECO:0000313" key="14">
    <source>
        <dbReference type="EMBL" id="MZP30705.1"/>
    </source>
</evidence>
<comment type="caution">
    <text evidence="14">The sequence shown here is derived from an EMBL/GenBank/DDBJ whole genome shotgun (WGS) entry which is preliminary data.</text>
</comment>
<dbReference type="EC" id="2.7.13.3" evidence="3"/>
<dbReference type="FunFam" id="1.10.287.130:FF:000001">
    <property type="entry name" value="Two-component sensor histidine kinase"/>
    <property type="match status" value="1"/>
</dbReference>
<dbReference type="GO" id="GO:0000155">
    <property type="term" value="F:phosphorelay sensor kinase activity"/>
    <property type="evidence" value="ECO:0007669"/>
    <property type="project" value="InterPro"/>
</dbReference>
<dbReference type="GO" id="GO:0016020">
    <property type="term" value="C:membrane"/>
    <property type="evidence" value="ECO:0007669"/>
    <property type="project" value="UniProtKB-SubCell"/>
</dbReference>
<feature type="domain" description="HAMP" evidence="13">
    <location>
        <begin position="205"/>
        <end position="257"/>
    </location>
</feature>
<evidence type="ECO:0000256" key="5">
    <source>
        <dbReference type="ARBA" id="ARBA00022679"/>
    </source>
</evidence>
<dbReference type="PANTHER" id="PTHR42878:SF7">
    <property type="entry name" value="SENSOR HISTIDINE KINASE GLRK"/>
    <property type="match status" value="1"/>
</dbReference>
<dbReference type="GO" id="GO:0030295">
    <property type="term" value="F:protein kinase activator activity"/>
    <property type="evidence" value="ECO:0007669"/>
    <property type="project" value="TreeGrafter"/>
</dbReference>
<evidence type="ECO:0000256" key="11">
    <source>
        <dbReference type="SAM" id="Phobius"/>
    </source>
</evidence>
<dbReference type="SUPFAM" id="SSF47384">
    <property type="entry name" value="Homodimeric domain of signal transducing histidine kinase"/>
    <property type="match status" value="1"/>
</dbReference>
<dbReference type="CDD" id="cd00075">
    <property type="entry name" value="HATPase"/>
    <property type="match status" value="1"/>
</dbReference>
<dbReference type="Gene3D" id="6.10.340.10">
    <property type="match status" value="1"/>
</dbReference>
<organism evidence="14 15">
    <name type="scientific">Heliomicrobium undosum</name>
    <dbReference type="NCBI Taxonomy" id="121734"/>
    <lineage>
        <taxon>Bacteria</taxon>
        <taxon>Bacillati</taxon>
        <taxon>Bacillota</taxon>
        <taxon>Clostridia</taxon>
        <taxon>Eubacteriales</taxon>
        <taxon>Heliobacteriaceae</taxon>
        <taxon>Heliomicrobium</taxon>
    </lineage>
</organism>
<protein>
    <recommendedName>
        <fullName evidence="3">histidine kinase</fullName>
        <ecNumber evidence="3">2.7.13.3</ecNumber>
    </recommendedName>
</protein>
<dbReference type="Proteomes" id="UP000463470">
    <property type="component" value="Unassembled WGS sequence"/>
</dbReference>
<keyword evidence="8" id="KW-0067">ATP-binding</keyword>
<dbReference type="InterPro" id="IPR050351">
    <property type="entry name" value="BphY/WalK/GraS-like"/>
</dbReference>
<evidence type="ECO:0000256" key="2">
    <source>
        <dbReference type="ARBA" id="ARBA00004370"/>
    </source>
</evidence>
<sequence>MSGLQDFLPKYPIGIRVKLLIAFLLAVLVPAAALGGGLLFMVATDETFGLLPQQVSAGFLPTFAKSVGDAHARYANWDEAVVAAEIGDLPPGWRLLVIDPNGVVVFDPIGRSEGASVALPELARMIGGQRALQTHRSQQSPAIDDTMHYLYEPVTVNGKEVALALAGYPAQPLEAAAQRHLRSLGLIGATAVAAVLFFLLLFLSRSILSPIGKLGRATETIARGNLSARVAIDRRDEFGRLGEAFNRMVGEIEALRKREQKLVLSRQEMVANISHDLRTPLSSIRGYVEGLLDGLAAEPERRQRYLQVIHDKTISMERQIEDLFELSRLEAGHLPMDFVRLHPGEMIADLAESLRYDAEAAGLSLEWKAPDNLPSLLADPTQIERVVANLVHNAIRHTKPGGRITITAALVDQELLFSVRDTGEGISPDDLPHVFQRLYRGDKSRAKAQGGTGLGLAIAREIIHAHGGRIWAESERRQGSVFYFTLPVILTRA</sequence>
<dbReference type="InterPro" id="IPR004358">
    <property type="entry name" value="Sig_transdc_His_kin-like_C"/>
</dbReference>
<dbReference type="PRINTS" id="PR00344">
    <property type="entry name" value="BCTRLSENSOR"/>
</dbReference>
<dbReference type="SUPFAM" id="SSF158472">
    <property type="entry name" value="HAMP domain-like"/>
    <property type="match status" value="1"/>
</dbReference>
<dbReference type="CDD" id="cd00082">
    <property type="entry name" value="HisKA"/>
    <property type="match status" value="1"/>
</dbReference>
<dbReference type="RefSeq" id="WP_161259232.1">
    <property type="nucleotide sequence ID" value="NZ_WXEY01000018.1"/>
</dbReference>
<evidence type="ECO:0000313" key="15">
    <source>
        <dbReference type="Proteomes" id="UP000463470"/>
    </source>
</evidence>
<dbReference type="SUPFAM" id="SSF55874">
    <property type="entry name" value="ATPase domain of HSP90 chaperone/DNA topoisomerase II/histidine kinase"/>
    <property type="match status" value="1"/>
</dbReference>
<dbReference type="SMART" id="SM00387">
    <property type="entry name" value="HATPase_c"/>
    <property type="match status" value="1"/>
</dbReference>
<dbReference type="InterPro" id="IPR003660">
    <property type="entry name" value="HAMP_dom"/>
</dbReference>
<dbReference type="SMART" id="SM00388">
    <property type="entry name" value="HisKA"/>
    <property type="match status" value="1"/>
</dbReference>
<evidence type="ECO:0000256" key="10">
    <source>
        <dbReference type="ARBA" id="ARBA00023136"/>
    </source>
</evidence>
<name>A0A845L6P6_9FIRM</name>
<proteinExistence type="predicted"/>